<evidence type="ECO:0000256" key="3">
    <source>
        <dbReference type="ARBA" id="ARBA00022722"/>
    </source>
</evidence>
<dbReference type="GO" id="GO:0004222">
    <property type="term" value="F:metalloendopeptidase activity"/>
    <property type="evidence" value="ECO:0007669"/>
    <property type="project" value="InterPro"/>
</dbReference>
<dbReference type="PANTHER" id="PTHR46986:SF1">
    <property type="entry name" value="ENDORIBONUCLEASE YBEY, CHLOROPLASTIC"/>
    <property type="match status" value="1"/>
</dbReference>
<reference evidence="8 9" key="1">
    <citation type="journal article" date="2015" name="Genome Biol. Evol.">
        <title>Comparative Genomics of a Bacterivorous Green Alga Reveals Evolutionary Causalities and Consequences of Phago-Mixotrophic Mode of Nutrition.</title>
        <authorList>
            <person name="Burns J.A."/>
            <person name="Paasch A."/>
            <person name="Narechania A."/>
            <person name="Kim E."/>
        </authorList>
    </citation>
    <scope>NUCLEOTIDE SEQUENCE [LARGE SCALE GENOMIC DNA]</scope>
    <source>
        <strain evidence="8 9">PLY_AMNH</strain>
    </source>
</reference>
<evidence type="ECO:0000256" key="1">
    <source>
        <dbReference type="ARBA" id="ARBA00001947"/>
    </source>
</evidence>
<dbReference type="HAMAP" id="MF_00009">
    <property type="entry name" value="Endoribonucl_YbeY"/>
    <property type="match status" value="1"/>
</dbReference>
<dbReference type="InterPro" id="IPR023091">
    <property type="entry name" value="MetalPrtase_cat_dom_sf_prd"/>
</dbReference>
<comment type="caution">
    <text evidence="8">The sequence shown here is derived from an EMBL/GenBank/DDBJ whole genome shotgun (WGS) entry which is preliminary data.</text>
</comment>
<keyword evidence="6" id="KW-0378">Hydrolase</keyword>
<dbReference type="PANTHER" id="PTHR46986">
    <property type="entry name" value="ENDORIBONUCLEASE YBEY, CHLOROPLASTIC"/>
    <property type="match status" value="1"/>
</dbReference>
<dbReference type="SFLD" id="SFLDS00003">
    <property type="entry name" value="Haloacid_Dehalogenase"/>
    <property type="match status" value="1"/>
</dbReference>
<proteinExistence type="inferred from homology"/>
<dbReference type="GO" id="GO:0004519">
    <property type="term" value="F:endonuclease activity"/>
    <property type="evidence" value="ECO:0007669"/>
    <property type="project" value="UniProtKB-KW"/>
</dbReference>
<dbReference type="AlphaFoldDB" id="A0AAE0BSU3"/>
<dbReference type="InterPro" id="IPR002036">
    <property type="entry name" value="YbeY"/>
</dbReference>
<protein>
    <submittedName>
        <fullName evidence="8">Uncharacterized protein</fullName>
    </submittedName>
</protein>
<dbReference type="NCBIfam" id="TIGR00043">
    <property type="entry name" value="rRNA maturation RNase YbeY"/>
    <property type="match status" value="1"/>
</dbReference>
<dbReference type="Gene3D" id="3.30.1240.10">
    <property type="match status" value="1"/>
</dbReference>
<dbReference type="Gene3D" id="3.40.50.1000">
    <property type="entry name" value="HAD superfamily/HAD-like"/>
    <property type="match status" value="1"/>
</dbReference>
<dbReference type="GO" id="GO:0046872">
    <property type="term" value="F:metal ion binding"/>
    <property type="evidence" value="ECO:0007669"/>
    <property type="project" value="UniProtKB-KW"/>
</dbReference>
<dbReference type="PROSITE" id="PS01306">
    <property type="entry name" value="UPF0054"/>
    <property type="match status" value="1"/>
</dbReference>
<dbReference type="NCBIfam" id="TIGR00099">
    <property type="entry name" value="Cof-subfamily"/>
    <property type="match status" value="1"/>
</dbReference>
<evidence type="ECO:0000256" key="4">
    <source>
        <dbReference type="ARBA" id="ARBA00022723"/>
    </source>
</evidence>
<dbReference type="InterPro" id="IPR000150">
    <property type="entry name" value="Cof"/>
</dbReference>
<dbReference type="InterPro" id="IPR036412">
    <property type="entry name" value="HAD-like_sf"/>
</dbReference>
<dbReference type="Proteomes" id="UP001190700">
    <property type="component" value="Unassembled WGS sequence"/>
</dbReference>
<dbReference type="PROSITE" id="PS01229">
    <property type="entry name" value="COF_2"/>
    <property type="match status" value="1"/>
</dbReference>
<evidence type="ECO:0000256" key="7">
    <source>
        <dbReference type="ARBA" id="ARBA00022833"/>
    </source>
</evidence>
<comment type="similarity">
    <text evidence="2">Belongs to the endoribonuclease YbeY family.</text>
</comment>
<keyword evidence="4" id="KW-0479">Metal-binding</keyword>
<evidence type="ECO:0000313" key="8">
    <source>
        <dbReference type="EMBL" id="KAK3242116.1"/>
    </source>
</evidence>
<evidence type="ECO:0000313" key="9">
    <source>
        <dbReference type="Proteomes" id="UP001190700"/>
    </source>
</evidence>
<keyword evidence="7" id="KW-0862">Zinc</keyword>
<name>A0AAE0BSU3_9CHLO</name>
<dbReference type="SUPFAM" id="SSF56784">
    <property type="entry name" value="HAD-like"/>
    <property type="match status" value="1"/>
</dbReference>
<dbReference type="EMBL" id="LGRX02033234">
    <property type="protein sequence ID" value="KAK3242116.1"/>
    <property type="molecule type" value="Genomic_DNA"/>
</dbReference>
<dbReference type="Gene3D" id="3.40.390.30">
    <property type="entry name" value="Metalloproteases ('zincins'), catalytic domain"/>
    <property type="match status" value="1"/>
</dbReference>
<keyword evidence="9" id="KW-1185">Reference proteome</keyword>
<evidence type="ECO:0000256" key="2">
    <source>
        <dbReference type="ARBA" id="ARBA00010875"/>
    </source>
</evidence>
<dbReference type="Pfam" id="PF02130">
    <property type="entry name" value="YbeY"/>
    <property type="match status" value="1"/>
</dbReference>
<dbReference type="InterPro" id="IPR023214">
    <property type="entry name" value="HAD_sf"/>
</dbReference>
<accession>A0AAE0BSU3</accession>
<gene>
    <name evidence="8" type="ORF">CYMTET_48163</name>
</gene>
<sequence>MFIKASATPSRLWTRYAVRRCRQGNQAVCGRPCARGAASARSFESFGAHPHPPPASRLDCRAGKGMEMETEAELGDDWDDMEGGLELEISVLLEEGVPADVRAAAMEELLEADAGRLLHAALLETPSSVVQGLQLPETVFACELSVMLCGDCRIRELNKEWRSKDAATDVLSFPQQEWGSAMSPVGLLALGDVVISVETAARQAVEAGHSLVDELRVLLVHGLLHLLGHDHEGQAGQAEAAAMAKQEQRLLQGLGWGAEGLITKAAIAGQPSPRTPSGGVGGSHGSVRPKLLLLDMDGTLLNSQVQITELTAAAVKAAADAGVTVALATGKARPAAERACRVVGLAGDDGVVGPGHAGVFLQGLVVYGAAGELIHLDTLPNEICEELLLYSEAQGVPLTAFCGDRCKTLASHWRLDELHEKYYEPVSEVVGSVEELLGGASGVNKMLFCMEPEQVQAELRPYWAAALHDRAAVVQAVPNMLEILPLGSSKGAGVEILLQRMGVPAREVMAIGDGENDKEMLQLAGIGVAMGNAVPPTCAVADHRVGSNDEDGVAEAIEKFILDPARVW</sequence>
<dbReference type="PROSITE" id="PS01228">
    <property type="entry name" value="COF_1"/>
    <property type="match status" value="1"/>
</dbReference>
<dbReference type="Pfam" id="PF08282">
    <property type="entry name" value="Hydrolase_3"/>
    <property type="match status" value="1"/>
</dbReference>
<evidence type="ECO:0000256" key="5">
    <source>
        <dbReference type="ARBA" id="ARBA00022759"/>
    </source>
</evidence>
<comment type="cofactor">
    <cofactor evidence="1">
        <name>Zn(2+)</name>
        <dbReference type="ChEBI" id="CHEBI:29105"/>
    </cofactor>
</comment>
<keyword evidence="5" id="KW-0255">Endonuclease</keyword>
<organism evidence="8 9">
    <name type="scientific">Cymbomonas tetramitiformis</name>
    <dbReference type="NCBI Taxonomy" id="36881"/>
    <lineage>
        <taxon>Eukaryota</taxon>
        <taxon>Viridiplantae</taxon>
        <taxon>Chlorophyta</taxon>
        <taxon>Pyramimonadophyceae</taxon>
        <taxon>Pyramimonadales</taxon>
        <taxon>Pyramimonadaceae</taxon>
        <taxon>Cymbomonas</taxon>
    </lineage>
</organism>
<dbReference type="SUPFAM" id="SSF55486">
    <property type="entry name" value="Metalloproteases ('zincins'), catalytic domain"/>
    <property type="match status" value="1"/>
</dbReference>
<evidence type="ECO:0000256" key="6">
    <source>
        <dbReference type="ARBA" id="ARBA00022801"/>
    </source>
</evidence>
<keyword evidence="3" id="KW-0540">Nuclease</keyword>
<dbReference type="InterPro" id="IPR020549">
    <property type="entry name" value="YbeY_CS"/>
</dbReference>
<dbReference type="GO" id="GO:0006364">
    <property type="term" value="P:rRNA processing"/>
    <property type="evidence" value="ECO:0007669"/>
    <property type="project" value="InterPro"/>
</dbReference>
<dbReference type="SFLD" id="SFLDG01140">
    <property type="entry name" value="C2.B:_Phosphomannomutase_and_P"/>
    <property type="match status" value="1"/>
</dbReference>